<evidence type="ECO:0000256" key="3">
    <source>
        <dbReference type="ARBA" id="ARBA00022723"/>
    </source>
</evidence>
<evidence type="ECO:0000256" key="1">
    <source>
        <dbReference type="ARBA" id="ARBA00001954"/>
    </source>
</evidence>
<evidence type="ECO:0000256" key="4">
    <source>
        <dbReference type="ARBA" id="ARBA00022964"/>
    </source>
</evidence>
<dbReference type="InterPro" id="IPR051323">
    <property type="entry name" value="AtsK-like"/>
</dbReference>
<dbReference type="InterPro" id="IPR042098">
    <property type="entry name" value="TauD-like_sf"/>
</dbReference>
<dbReference type="SUPFAM" id="SSF51197">
    <property type="entry name" value="Clavaminate synthase-like"/>
    <property type="match status" value="1"/>
</dbReference>
<evidence type="ECO:0000259" key="7">
    <source>
        <dbReference type="Pfam" id="PF02668"/>
    </source>
</evidence>
<dbReference type="GO" id="GO:0016706">
    <property type="term" value="F:2-oxoglutarate-dependent dioxygenase activity"/>
    <property type="evidence" value="ECO:0007669"/>
    <property type="project" value="TreeGrafter"/>
</dbReference>
<dbReference type="PANTHER" id="PTHR30468:SF5">
    <property type="entry name" value="ALPHA-KETOGLUTARATE-DEPENDENT SULFATE ESTER DIOXYGENASE"/>
    <property type="match status" value="1"/>
</dbReference>
<dbReference type="Proteomes" id="UP000317730">
    <property type="component" value="Unassembled WGS sequence"/>
</dbReference>
<dbReference type="GO" id="GO:0005737">
    <property type="term" value="C:cytoplasm"/>
    <property type="evidence" value="ECO:0007669"/>
    <property type="project" value="TreeGrafter"/>
</dbReference>
<dbReference type="Gene3D" id="3.60.130.10">
    <property type="entry name" value="Clavaminate synthase-like"/>
    <property type="match status" value="1"/>
</dbReference>
<evidence type="ECO:0000313" key="8">
    <source>
        <dbReference type="EMBL" id="GEB85378.1"/>
    </source>
</evidence>
<keyword evidence="4" id="KW-0223">Dioxygenase</keyword>
<sequence>MLPGGEQLTFDIRYLWGFALMSLSPLAAPAQPTLTRLGGNIGAEIHGITLSPDLPEQDIDFIYKAMLEYKVVFFRRQTLDSAQQEQLGARFGTLVSHPTVASAKGTNHIFELKARKGRAANTWHADMTFMASYPKASILRCIQPAPYGGATLWANTVAAYQALPKPLQELADRLWAIHTNDDYDHTDLIAERDWEFVQWSANVFAARIFETRHPLVRVHPETGEKSLILGNFIKRLADFNLPDSRTLLELFLSHATRPENTLTWHWQAGDIAMWDNRATLHRAVADFGDFPRLLQRVTLVGDAPVSTDGRASEQIVNDQPNPRVLLETPHQWAERAQA</sequence>
<protein>
    <recommendedName>
        <fullName evidence="7">TauD/TfdA-like domain-containing protein</fullName>
    </recommendedName>
</protein>
<dbReference type="PANTHER" id="PTHR30468">
    <property type="entry name" value="ALPHA-KETOGLUTARATE-DEPENDENT SULFONATE DIOXYGENASE"/>
    <property type="match status" value="1"/>
</dbReference>
<evidence type="ECO:0000313" key="9">
    <source>
        <dbReference type="Proteomes" id="UP000317730"/>
    </source>
</evidence>
<accession>A0A4Y3TUK2</accession>
<keyword evidence="3" id="KW-0479">Metal-binding</keyword>
<keyword evidence="9" id="KW-1185">Reference proteome</keyword>
<evidence type="ECO:0000256" key="5">
    <source>
        <dbReference type="ARBA" id="ARBA00023002"/>
    </source>
</evidence>
<comment type="similarity">
    <text evidence="2">Belongs to the TfdA dioxygenase family.</text>
</comment>
<keyword evidence="5" id="KW-0560">Oxidoreductase</keyword>
<proteinExistence type="inferred from homology"/>
<reference evidence="8 9" key="1">
    <citation type="submission" date="2019-06" db="EMBL/GenBank/DDBJ databases">
        <title>Whole genome shotgun sequence of Acetobacter peroxydans NBRC 13755.</title>
        <authorList>
            <person name="Hosoyama A."/>
            <person name="Uohara A."/>
            <person name="Ohji S."/>
            <person name="Ichikawa N."/>
        </authorList>
    </citation>
    <scope>NUCLEOTIDE SEQUENCE [LARGE SCALE GENOMIC DNA]</scope>
    <source>
        <strain evidence="8 9">NBRC 13755</strain>
    </source>
</reference>
<dbReference type="InterPro" id="IPR003819">
    <property type="entry name" value="TauD/TfdA-like"/>
</dbReference>
<evidence type="ECO:0000256" key="2">
    <source>
        <dbReference type="ARBA" id="ARBA00005896"/>
    </source>
</evidence>
<keyword evidence="6" id="KW-0408">Iron</keyword>
<evidence type="ECO:0000256" key="6">
    <source>
        <dbReference type="ARBA" id="ARBA00023004"/>
    </source>
</evidence>
<comment type="caution">
    <text evidence="8">The sequence shown here is derived from an EMBL/GenBank/DDBJ whole genome shotgun (WGS) entry which is preliminary data.</text>
</comment>
<dbReference type="EMBL" id="BJMV01000005">
    <property type="protein sequence ID" value="GEB85378.1"/>
    <property type="molecule type" value="Genomic_DNA"/>
</dbReference>
<organism evidence="8 9">
    <name type="scientific">Acetobacter peroxydans</name>
    <dbReference type="NCBI Taxonomy" id="104098"/>
    <lineage>
        <taxon>Bacteria</taxon>
        <taxon>Pseudomonadati</taxon>
        <taxon>Pseudomonadota</taxon>
        <taxon>Alphaproteobacteria</taxon>
        <taxon>Acetobacterales</taxon>
        <taxon>Acetobacteraceae</taxon>
        <taxon>Acetobacter</taxon>
    </lineage>
</organism>
<name>A0A4Y3TUK2_9PROT</name>
<comment type="cofactor">
    <cofactor evidence="1">
        <name>Fe(2+)</name>
        <dbReference type="ChEBI" id="CHEBI:29033"/>
    </cofactor>
</comment>
<feature type="domain" description="TauD/TfdA-like" evidence="7">
    <location>
        <begin position="35"/>
        <end position="298"/>
    </location>
</feature>
<gene>
    <name evidence="8" type="ORF">APE01nite_11750</name>
</gene>
<dbReference type="AlphaFoldDB" id="A0A4Y3TUK2"/>
<dbReference type="GO" id="GO:0046872">
    <property type="term" value="F:metal ion binding"/>
    <property type="evidence" value="ECO:0007669"/>
    <property type="project" value="UniProtKB-KW"/>
</dbReference>
<dbReference type="Pfam" id="PF02668">
    <property type="entry name" value="TauD"/>
    <property type="match status" value="1"/>
</dbReference>